<name>A0A6G1G9L7_9PEZI</name>
<feature type="transmembrane region" description="Helical" evidence="6">
    <location>
        <begin position="389"/>
        <end position="409"/>
    </location>
</feature>
<dbReference type="PANTHER" id="PTHR23501">
    <property type="entry name" value="MAJOR FACILITATOR SUPERFAMILY"/>
    <property type="match status" value="1"/>
</dbReference>
<keyword evidence="2" id="KW-0813">Transport</keyword>
<dbReference type="InterPro" id="IPR010573">
    <property type="entry name" value="MFS_Str1/Tri12-like"/>
</dbReference>
<comment type="subcellular location">
    <subcellularLocation>
        <location evidence="1">Membrane</location>
        <topology evidence="1">Multi-pass membrane protein</topology>
    </subcellularLocation>
</comment>
<feature type="transmembrane region" description="Helical" evidence="6">
    <location>
        <begin position="421"/>
        <end position="442"/>
    </location>
</feature>
<evidence type="ECO:0000256" key="5">
    <source>
        <dbReference type="ARBA" id="ARBA00023136"/>
    </source>
</evidence>
<dbReference type="GO" id="GO:0005886">
    <property type="term" value="C:plasma membrane"/>
    <property type="evidence" value="ECO:0007669"/>
    <property type="project" value="TreeGrafter"/>
</dbReference>
<evidence type="ECO:0000256" key="2">
    <source>
        <dbReference type="ARBA" id="ARBA00022448"/>
    </source>
</evidence>
<organism evidence="7">
    <name type="scientific">Eremomyces bilateralis CBS 781.70</name>
    <dbReference type="NCBI Taxonomy" id="1392243"/>
    <lineage>
        <taxon>Eukaryota</taxon>
        <taxon>Fungi</taxon>
        <taxon>Dikarya</taxon>
        <taxon>Ascomycota</taxon>
        <taxon>Pezizomycotina</taxon>
        <taxon>Dothideomycetes</taxon>
        <taxon>Dothideomycetes incertae sedis</taxon>
        <taxon>Eremomycetales</taxon>
        <taxon>Eremomycetaceae</taxon>
        <taxon>Eremomyces</taxon>
    </lineage>
</organism>
<dbReference type="EMBL" id="ML975153">
    <property type="protein sequence ID" value="KAF1814600.1"/>
    <property type="molecule type" value="Genomic_DNA"/>
</dbReference>
<feature type="transmembrane region" description="Helical" evidence="6">
    <location>
        <begin position="210"/>
        <end position="232"/>
    </location>
</feature>
<feature type="transmembrane region" description="Helical" evidence="6">
    <location>
        <begin position="252"/>
        <end position="274"/>
    </location>
</feature>
<dbReference type="Gene3D" id="1.20.1250.20">
    <property type="entry name" value="MFS general substrate transporter like domains"/>
    <property type="match status" value="1"/>
</dbReference>
<keyword evidence="5 6" id="KW-0472">Membrane</keyword>
<feature type="transmembrane region" description="Helical" evidence="6">
    <location>
        <begin position="323"/>
        <end position="344"/>
    </location>
</feature>
<dbReference type="GO" id="GO:0022857">
    <property type="term" value="F:transmembrane transporter activity"/>
    <property type="evidence" value="ECO:0007669"/>
    <property type="project" value="InterPro"/>
</dbReference>
<evidence type="ECO:0000313" key="8">
    <source>
        <dbReference type="Proteomes" id="UP000504638"/>
    </source>
</evidence>
<reference evidence="9" key="3">
    <citation type="submission" date="2025-04" db="UniProtKB">
        <authorList>
            <consortium name="RefSeq"/>
        </authorList>
    </citation>
    <scope>IDENTIFICATION</scope>
    <source>
        <strain evidence="9">CBS 781.70</strain>
    </source>
</reference>
<evidence type="ECO:0000256" key="3">
    <source>
        <dbReference type="ARBA" id="ARBA00022692"/>
    </source>
</evidence>
<feature type="transmembrane region" description="Helical" evidence="6">
    <location>
        <begin position="548"/>
        <end position="566"/>
    </location>
</feature>
<feature type="transmembrane region" description="Helical" evidence="6">
    <location>
        <begin position="183"/>
        <end position="204"/>
    </location>
</feature>
<reference evidence="7 9" key="1">
    <citation type="submission" date="2020-01" db="EMBL/GenBank/DDBJ databases">
        <authorList>
            <consortium name="DOE Joint Genome Institute"/>
            <person name="Haridas S."/>
            <person name="Albert R."/>
            <person name="Binder M."/>
            <person name="Bloem J."/>
            <person name="Labutti K."/>
            <person name="Salamov A."/>
            <person name="Andreopoulos B."/>
            <person name="Baker S.E."/>
            <person name="Barry K."/>
            <person name="Bills G."/>
            <person name="Bluhm B.H."/>
            <person name="Cannon C."/>
            <person name="Castanera R."/>
            <person name="Culley D.E."/>
            <person name="Daum C."/>
            <person name="Ezra D."/>
            <person name="Gonzalez J.B."/>
            <person name="Henrissat B."/>
            <person name="Kuo A."/>
            <person name="Liang C."/>
            <person name="Lipzen A."/>
            <person name="Lutzoni F."/>
            <person name="Magnuson J."/>
            <person name="Mondo S."/>
            <person name="Nolan M."/>
            <person name="Ohm R."/>
            <person name="Pangilinan J."/>
            <person name="Park H.-J."/>
            <person name="Ramirez L."/>
            <person name="Alfaro M."/>
            <person name="Sun H."/>
            <person name="Tritt A."/>
            <person name="Yoshinaga Y."/>
            <person name="Zwiers L.-H."/>
            <person name="Turgeon B.G."/>
            <person name="Goodwin S.B."/>
            <person name="Spatafora J.W."/>
            <person name="Crous P.W."/>
            <person name="Grigoriev I.V."/>
        </authorList>
    </citation>
    <scope>NUCLEOTIDE SEQUENCE</scope>
    <source>
        <strain evidence="7 9">CBS 781.70</strain>
    </source>
</reference>
<sequence length="582" mass="62662">MGDKKAVVEPASEKQDVEMVEMVDSASDRGAKTDSLRDRLRVNVDGNEDDAPFKLNARLVMALVGCSFAFAGSQLIPLSFFTLYTFIAKDFGETNFVWLKAANWTGQIGAACTLGPLSDLLGRKPMFMAGISLSMLGMIVCASTPTASGFIAGQALAGFGLMAEELLALAVTAELVPTSKRAVYGAAMIAGFIPWAPGALYAQLIAMYNWRWIGCMIAIWHLLALAMIAGFYKPPPRVAHQSESRKEIIQKIDIVGIALGITGFVVFLVGLNWGGQTYPWASVQVGCALGFGLFTVILFICWEMFGAKYPLFPRRLVQVKSTFWAIMLVIFAAGINYVPLAIFWPIESISVFNSNHKETGLNTVPVGLCILGGAIISAGFCGKWPQHCRLIMTFFCIMQTAGVGAMAAIDPHNINTAWPPLIIGLVGVGGVLFPNQIIVTVITPDDLLATVTSLTFVIRGVSQSVALALLQNRFVAAVTANALKLVAPAAIKAGLTSVPQITELVNSLTAVPFKEYVPQMLPMVNTTEKYDMLFEATVQTFGKSFPTLYYIGLGFGIVGCIASILVGDMSKYMDEHVAVHIH</sequence>
<evidence type="ECO:0000313" key="9">
    <source>
        <dbReference type="RefSeq" id="XP_033536231.1"/>
    </source>
</evidence>
<feature type="transmembrane region" description="Helical" evidence="6">
    <location>
        <begin position="126"/>
        <end position="145"/>
    </location>
</feature>
<evidence type="ECO:0000256" key="1">
    <source>
        <dbReference type="ARBA" id="ARBA00004141"/>
    </source>
</evidence>
<dbReference type="GeneID" id="54419675"/>
<dbReference type="AlphaFoldDB" id="A0A6G1G9L7"/>
<dbReference type="OrthoDB" id="4139357at2759"/>
<dbReference type="SUPFAM" id="SSF103473">
    <property type="entry name" value="MFS general substrate transporter"/>
    <property type="match status" value="1"/>
</dbReference>
<evidence type="ECO:0000313" key="7">
    <source>
        <dbReference type="EMBL" id="KAF1814600.1"/>
    </source>
</evidence>
<dbReference type="Proteomes" id="UP000504638">
    <property type="component" value="Unplaced"/>
</dbReference>
<accession>A0A6G1G9L7</accession>
<dbReference type="Pfam" id="PF06609">
    <property type="entry name" value="TRI12"/>
    <property type="match status" value="1"/>
</dbReference>
<evidence type="ECO:0000256" key="4">
    <source>
        <dbReference type="ARBA" id="ARBA00022989"/>
    </source>
</evidence>
<keyword evidence="8" id="KW-1185">Reference proteome</keyword>
<dbReference type="InterPro" id="IPR036259">
    <property type="entry name" value="MFS_trans_sf"/>
</dbReference>
<dbReference type="RefSeq" id="XP_033536231.1">
    <property type="nucleotide sequence ID" value="XM_033679105.1"/>
</dbReference>
<gene>
    <name evidence="7 9" type="ORF">P152DRAFT_456873</name>
</gene>
<proteinExistence type="predicted"/>
<protein>
    <submittedName>
        <fullName evidence="7 9">MFS general substrate transporter</fullName>
    </submittedName>
</protein>
<feature type="transmembrane region" description="Helical" evidence="6">
    <location>
        <begin position="59"/>
        <end position="87"/>
    </location>
</feature>
<evidence type="ECO:0000256" key="6">
    <source>
        <dbReference type="SAM" id="Phobius"/>
    </source>
</evidence>
<feature type="transmembrane region" description="Helical" evidence="6">
    <location>
        <begin position="364"/>
        <end position="382"/>
    </location>
</feature>
<feature type="transmembrane region" description="Helical" evidence="6">
    <location>
        <begin position="280"/>
        <end position="302"/>
    </location>
</feature>
<reference evidence="9" key="2">
    <citation type="submission" date="2020-04" db="EMBL/GenBank/DDBJ databases">
        <authorList>
            <consortium name="NCBI Genome Project"/>
        </authorList>
    </citation>
    <scope>NUCLEOTIDE SEQUENCE</scope>
    <source>
        <strain evidence="9">CBS 781.70</strain>
    </source>
</reference>
<keyword evidence="4 6" id="KW-1133">Transmembrane helix</keyword>
<dbReference type="PANTHER" id="PTHR23501:SF109">
    <property type="entry name" value="MAJOR FACILITATOR SUPERFAMILY (MFS) PROFILE DOMAIN-CONTAINING PROTEIN-RELATED"/>
    <property type="match status" value="1"/>
</dbReference>
<keyword evidence="3 6" id="KW-0812">Transmembrane</keyword>